<protein>
    <submittedName>
        <fullName evidence="2">Uncharacterized protein</fullName>
    </submittedName>
</protein>
<reference evidence="2" key="1">
    <citation type="journal article" date="2021" name="PeerJ">
        <title>Extensive microbial diversity within the chicken gut microbiome revealed by metagenomics and culture.</title>
        <authorList>
            <person name="Gilroy R."/>
            <person name="Ravi A."/>
            <person name="Getino M."/>
            <person name="Pursley I."/>
            <person name="Horton D.L."/>
            <person name="Alikhan N.F."/>
            <person name="Baker D."/>
            <person name="Gharbi K."/>
            <person name="Hall N."/>
            <person name="Watson M."/>
            <person name="Adriaenssens E.M."/>
            <person name="Foster-Nyarko E."/>
            <person name="Jarju S."/>
            <person name="Secka A."/>
            <person name="Antonio M."/>
            <person name="Oren A."/>
            <person name="Chaudhuri R.R."/>
            <person name="La Ragione R."/>
            <person name="Hildebrand F."/>
            <person name="Pallen M.J."/>
        </authorList>
    </citation>
    <scope>NUCLEOTIDE SEQUENCE</scope>
    <source>
        <strain evidence="2">ChiHejej3B27-2180</strain>
    </source>
</reference>
<keyword evidence="1" id="KW-0472">Membrane</keyword>
<dbReference type="PROSITE" id="PS51257">
    <property type="entry name" value="PROKAR_LIPOPROTEIN"/>
    <property type="match status" value="1"/>
</dbReference>
<sequence length="151" mass="17342">MMTRKMSGFWQGVLVIVVGLACLGIAMYGRNYHQHKVREERWHSFAGTYYAYVADNGDTHKVRLTIPQNHRVATLRIVDNTTGMSTHVSKVNRLKINQLRKTMTAIGYPGTPADHYQHVGSTIKLTTEGQTQTYYRQGTPQQEKHEDHFQH</sequence>
<reference evidence="2" key="2">
    <citation type="submission" date="2021-04" db="EMBL/GenBank/DDBJ databases">
        <authorList>
            <person name="Gilroy R."/>
        </authorList>
    </citation>
    <scope>NUCLEOTIDE SEQUENCE</scope>
    <source>
        <strain evidence="2">ChiHejej3B27-2180</strain>
    </source>
</reference>
<evidence type="ECO:0000256" key="1">
    <source>
        <dbReference type="SAM" id="Phobius"/>
    </source>
</evidence>
<dbReference type="AlphaFoldDB" id="A0A9D1U4P2"/>
<keyword evidence="1" id="KW-0812">Transmembrane</keyword>
<keyword evidence="1" id="KW-1133">Transmembrane helix</keyword>
<gene>
    <name evidence="2" type="ORF">H9876_04195</name>
</gene>
<dbReference type="Proteomes" id="UP000886878">
    <property type="component" value="Unassembled WGS sequence"/>
</dbReference>
<evidence type="ECO:0000313" key="2">
    <source>
        <dbReference type="EMBL" id="HIW70559.1"/>
    </source>
</evidence>
<proteinExistence type="predicted"/>
<dbReference type="EMBL" id="DXGK01000085">
    <property type="protein sequence ID" value="HIW70559.1"/>
    <property type="molecule type" value="Genomic_DNA"/>
</dbReference>
<organism evidence="2 3">
    <name type="scientific">Candidatus Limosilactobacillus merdipullorum</name>
    <dbReference type="NCBI Taxonomy" id="2838653"/>
    <lineage>
        <taxon>Bacteria</taxon>
        <taxon>Bacillati</taxon>
        <taxon>Bacillota</taxon>
        <taxon>Bacilli</taxon>
        <taxon>Lactobacillales</taxon>
        <taxon>Lactobacillaceae</taxon>
        <taxon>Limosilactobacillus</taxon>
    </lineage>
</organism>
<accession>A0A9D1U4P2</accession>
<feature type="transmembrane region" description="Helical" evidence="1">
    <location>
        <begin position="6"/>
        <end position="28"/>
    </location>
</feature>
<name>A0A9D1U4P2_9LACO</name>
<comment type="caution">
    <text evidence="2">The sequence shown here is derived from an EMBL/GenBank/DDBJ whole genome shotgun (WGS) entry which is preliminary data.</text>
</comment>
<evidence type="ECO:0000313" key="3">
    <source>
        <dbReference type="Proteomes" id="UP000886878"/>
    </source>
</evidence>